<sequence>MEALFSHQGKKGELLKASIQLFAARGYDAVSVRDIAKAAGVTEAALYKHFNGKEDMSLYIFGEIIRDYCHRMQQIMALEISAVEKLCRIVSMTYDLYQEHPSEIRFALLSQYKFWDHLPENRKPHLLIKTILEEGMASGQIPREEVYFLITLYTGLLLEPLAQYPYFREVLPELPELKQRIMAKVWKLLT</sequence>
<accession>F6DQ60</accession>
<proteinExistence type="predicted"/>
<dbReference type="EMBL" id="CP002780">
    <property type="protein sequence ID" value="AEG62004.1"/>
    <property type="molecule type" value="Genomic_DNA"/>
</dbReference>
<evidence type="ECO:0000256" key="2">
    <source>
        <dbReference type="PROSITE-ProRule" id="PRU00335"/>
    </source>
</evidence>
<dbReference type="PROSITE" id="PS01081">
    <property type="entry name" value="HTH_TETR_1"/>
    <property type="match status" value="1"/>
</dbReference>
<keyword evidence="5" id="KW-1185">Reference proteome</keyword>
<dbReference type="HOGENOM" id="CLU_069356_12_9_9"/>
<dbReference type="InterPro" id="IPR023772">
    <property type="entry name" value="DNA-bd_HTH_TetR-type_CS"/>
</dbReference>
<dbReference type="SUPFAM" id="SSF48498">
    <property type="entry name" value="Tetracyclin repressor-like, C-terminal domain"/>
    <property type="match status" value="1"/>
</dbReference>
<dbReference type="PANTHER" id="PTHR43479">
    <property type="entry name" value="ACREF/ENVCD OPERON REPRESSOR-RELATED"/>
    <property type="match status" value="1"/>
</dbReference>
<organism evidence="4 5">
    <name type="scientific">Desulforamulus ruminis (strain ATCC 23193 / DSM 2154 / NCIMB 8452 / DL)</name>
    <name type="common">Desulfotomaculum ruminis</name>
    <dbReference type="NCBI Taxonomy" id="696281"/>
    <lineage>
        <taxon>Bacteria</taxon>
        <taxon>Bacillati</taxon>
        <taxon>Bacillota</taxon>
        <taxon>Clostridia</taxon>
        <taxon>Eubacteriales</taxon>
        <taxon>Peptococcaceae</taxon>
        <taxon>Desulforamulus</taxon>
    </lineage>
</organism>
<reference evidence="5" key="1">
    <citation type="submission" date="2011-05" db="EMBL/GenBank/DDBJ databases">
        <title>Complete sequence of Desulfotomaculum ruminis DSM 2154.</title>
        <authorList>
            <person name="Lucas S."/>
            <person name="Copeland A."/>
            <person name="Lapidus A."/>
            <person name="Cheng J.-F."/>
            <person name="Goodwin L."/>
            <person name="Pitluck S."/>
            <person name="Lu M."/>
            <person name="Detter J.C."/>
            <person name="Han C."/>
            <person name="Tapia R."/>
            <person name="Land M."/>
            <person name="Hauser L."/>
            <person name="Kyrpides N."/>
            <person name="Ivanova N."/>
            <person name="Mikhailova N."/>
            <person name="Pagani I."/>
            <person name="Stams A.J.M."/>
            <person name="Plugge C.M."/>
            <person name="Muyzer G."/>
            <person name="Kuever J."/>
            <person name="Parshina S.N."/>
            <person name="Ivanova A.E."/>
            <person name="Nazina T.N."/>
            <person name="Brambilla E."/>
            <person name="Spring S."/>
            <person name="Klenk H.-P."/>
            <person name="Woyke T."/>
        </authorList>
    </citation>
    <scope>NUCLEOTIDE SEQUENCE [LARGE SCALE GENOMIC DNA]</scope>
    <source>
        <strain evidence="5">ATCC 23193 / DSM 2154 / NCIB 8452 / DL</strain>
    </source>
</reference>
<dbReference type="SUPFAM" id="SSF46689">
    <property type="entry name" value="Homeodomain-like"/>
    <property type="match status" value="1"/>
</dbReference>
<dbReference type="GO" id="GO:0003677">
    <property type="term" value="F:DNA binding"/>
    <property type="evidence" value="ECO:0007669"/>
    <property type="project" value="UniProtKB-UniRule"/>
</dbReference>
<dbReference type="PROSITE" id="PS50977">
    <property type="entry name" value="HTH_TETR_2"/>
    <property type="match status" value="1"/>
</dbReference>
<dbReference type="Pfam" id="PF00440">
    <property type="entry name" value="TetR_N"/>
    <property type="match status" value="1"/>
</dbReference>
<evidence type="ECO:0000313" key="4">
    <source>
        <dbReference type="EMBL" id="AEG62004.1"/>
    </source>
</evidence>
<feature type="domain" description="HTH tetR-type" evidence="3">
    <location>
        <begin position="8"/>
        <end position="68"/>
    </location>
</feature>
<dbReference type="InterPro" id="IPR036271">
    <property type="entry name" value="Tet_transcr_reg_TetR-rel_C_sf"/>
</dbReference>
<name>F6DQ60_DESRL</name>
<dbReference type="PANTHER" id="PTHR43479:SF11">
    <property type="entry name" value="ACREF_ENVCD OPERON REPRESSOR-RELATED"/>
    <property type="match status" value="1"/>
</dbReference>
<dbReference type="InterPro" id="IPR009057">
    <property type="entry name" value="Homeodomain-like_sf"/>
</dbReference>
<gene>
    <name evidence="4" type="ordered locus">Desru_3804</name>
</gene>
<dbReference type="Gene3D" id="1.10.357.10">
    <property type="entry name" value="Tetracycline Repressor, domain 2"/>
    <property type="match status" value="1"/>
</dbReference>
<protein>
    <submittedName>
        <fullName evidence="4">Regulatory protein TetR</fullName>
    </submittedName>
</protein>
<dbReference type="InterPro" id="IPR050624">
    <property type="entry name" value="HTH-type_Tx_Regulator"/>
</dbReference>
<evidence type="ECO:0000313" key="5">
    <source>
        <dbReference type="Proteomes" id="UP000009234"/>
    </source>
</evidence>
<dbReference type="PRINTS" id="PR00455">
    <property type="entry name" value="HTHTETR"/>
</dbReference>
<dbReference type="Proteomes" id="UP000009234">
    <property type="component" value="Chromosome"/>
</dbReference>
<keyword evidence="1 2" id="KW-0238">DNA-binding</keyword>
<dbReference type="STRING" id="696281.Desru_3804"/>
<reference evidence="4 5" key="2">
    <citation type="journal article" date="2012" name="Stand. Genomic Sci.">
        <title>Complete genome sequence of the sulfate-reducing firmicute Desulfotomaculum ruminis type strain (DL(T)).</title>
        <authorList>
            <person name="Spring S."/>
            <person name="Visser M."/>
            <person name="Lu M."/>
            <person name="Copeland A."/>
            <person name="Lapidus A."/>
            <person name="Lucas S."/>
            <person name="Cheng J.F."/>
            <person name="Han C."/>
            <person name="Tapia R."/>
            <person name="Goodwin L.A."/>
            <person name="Pitluck S."/>
            <person name="Ivanova N."/>
            <person name="Land M."/>
            <person name="Hauser L."/>
            <person name="Larimer F."/>
            <person name="Rohde M."/>
            <person name="Goker M."/>
            <person name="Detter J.C."/>
            <person name="Kyrpides N.C."/>
            <person name="Woyke T."/>
            <person name="Schaap P.J."/>
            <person name="Plugge C.M."/>
            <person name="Muyzer G."/>
            <person name="Kuever J."/>
            <person name="Pereira I.A."/>
            <person name="Parshina S.N."/>
            <person name="Bernier-Latmani R."/>
            <person name="Stams A.J."/>
            <person name="Klenk H.P."/>
        </authorList>
    </citation>
    <scope>NUCLEOTIDE SEQUENCE [LARGE SCALE GENOMIC DNA]</scope>
    <source>
        <strain evidence="5">ATCC 23193 / DSM 2154 / NCIB 8452 / DL</strain>
    </source>
</reference>
<dbReference type="InterPro" id="IPR001647">
    <property type="entry name" value="HTH_TetR"/>
</dbReference>
<dbReference type="RefSeq" id="WP_013843749.1">
    <property type="nucleotide sequence ID" value="NC_015589.1"/>
</dbReference>
<dbReference type="eggNOG" id="COG1309">
    <property type="taxonomic scope" value="Bacteria"/>
</dbReference>
<evidence type="ECO:0000256" key="1">
    <source>
        <dbReference type="ARBA" id="ARBA00023125"/>
    </source>
</evidence>
<feature type="DNA-binding region" description="H-T-H motif" evidence="2">
    <location>
        <begin position="31"/>
        <end position="50"/>
    </location>
</feature>
<dbReference type="AlphaFoldDB" id="F6DQ60"/>
<evidence type="ECO:0000259" key="3">
    <source>
        <dbReference type="PROSITE" id="PS50977"/>
    </source>
</evidence>
<dbReference type="OrthoDB" id="13453at2"/>
<dbReference type="KEGG" id="dru:Desru_3804"/>